<dbReference type="Proteomes" id="UP000652219">
    <property type="component" value="Unassembled WGS sequence"/>
</dbReference>
<dbReference type="GO" id="GO:0008474">
    <property type="term" value="F:palmitoyl-(protein) hydrolase activity"/>
    <property type="evidence" value="ECO:0007669"/>
    <property type="project" value="TreeGrafter"/>
</dbReference>
<dbReference type="PANTHER" id="PTHR10655">
    <property type="entry name" value="LYSOPHOSPHOLIPASE-RELATED"/>
    <property type="match status" value="1"/>
</dbReference>
<proteinExistence type="predicted"/>
<dbReference type="EMBL" id="WIGN01000261">
    <property type="protein sequence ID" value="KAF6802734.1"/>
    <property type="molecule type" value="Genomic_DNA"/>
</dbReference>
<dbReference type="InterPro" id="IPR050565">
    <property type="entry name" value="LYPA1-2/EST-like"/>
</dbReference>
<gene>
    <name evidence="1" type="ORF">CSOJ01_11407</name>
</gene>
<sequence>MNEMQPTHYVEPREAHTHTVIFLHGRDSICDEFADDFFESEASEPAEQLVRRLVASGSRGLHGLAGLLGVCSWMPPATVIRKLAGEDSPVHGKVHGRQKPILTPVFLAHANDEEVIDIKLGRQLRELDESGHAAVSDSAAALWLEREGLLSPLESMTQLALG</sequence>
<name>A0A8H6IXJ6_9PEZI</name>
<accession>A0A8H6IXJ6</accession>
<reference evidence="1 2" key="1">
    <citation type="journal article" date="2020" name="Phytopathology">
        <title>Genome Sequence Resources of Colletotrichum truncatum, C. plurivorum, C. musicola, and C. sojae: Four Species Pathogenic to Soybean (Glycine max).</title>
        <authorList>
            <person name="Rogerio F."/>
            <person name="Boufleur T.R."/>
            <person name="Ciampi-Guillardi M."/>
            <person name="Sukno S.A."/>
            <person name="Thon M.R."/>
            <person name="Massola Junior N.S."/>
            <person name="Baroncelli R."/>
        </authorList>
    </citation>
    <scope>NUCLEOTIDE SEQUENCE [LARGE SCALE GENOMIC DNA]</scope>
    <source>
        <strain evidence="1 2">LFN0009</strain>
    </source>
</reference>
<dbReference type="PANTHER" id="PTHR10655:SF63">
    <property type="entry name" value="PHOSPHOLIPASE_CARBOXYLESTERASE_THIOESTERASE DOMAIN-CONTAINING PROTEIN"/>
    <property type="match status" value="1"/>
</dbReference>
<protein>
    <submittedName>
        <fullName evidence="1">Phospholipase/Carboxylesterase</fullName>
    </submittedName>
</protein>
<keyword evidence="2" id="KW-1185">Reference proteome</keyword>
<evidence type="ECO:0000313" key="1">
    <source>
        <dbReference type="EMBL" id="KAF6802734.1"/>
    </source>
</evidence>
<comment type="caution">
    <text evidence="1">The sequence shown here is derived from an EMBL/GenBank/DDBJ whole genome shotgun (WGS) entry which is preliminary data.</text>
</comment>
<evidence type="ECO:0000313" key="2">
    <source>
        <dbReference type="Proteomes" id="UP000652219"/>
    </source>
</evidence>
<dbReference type="GO" id="GO:0005737">
    <property type="term" value="C:cytoplasm"/>
    <property type="evidence" value="ECO:0007669"/>
    <property type="project" value="TreeGrafter"/>
</dbReference>
<organism evidence="1 2">
    <name type="scientific">Colletotrichum sojae</name>
    <dbReference type="NCBI Taxonomy" id="2175907"/>
    <lineage>
        <taxon>Eukaryota</taxon>
        <taxon>Fungi</taxon>
        <taxon>Dikarya</taxon>
        <taxon>Ascomycota</taxon>
        <taxon>Pezizomycotina</taxon>
        <taxon>Sordariomycetes</taxon>
        <taxon>Hypocreomycetidae</taxon>
        <taxon>Glomerellales</taxon>
        <taxon>Glomerellaceae</taxon>
        <taxon>Colletotrichum</taxon>
        <taxon>Colletotrichum orchidearum species complex</taxon>
    </lineage>
</organism>
<dbReference type="GO" id="GO:0052689">
    <property type="term" value="F:carboxylic ester hydrolase activity"/>
    <property type="evidence" value="ECO:0007669"/>
    <property type="project" value="TreeGrafter"/>
</dbReference>
<dbReference type="AlphaFoldDB" id="A0A8H6IXJ6"/>